<keyword evidence="5 6" id="KW-0472">Membrane</keyword>
<organism evidence="9 10">
    <name type="scientific">Phocaeicola plebeius</name>
    <dbReference type="NCBI Taxonomy" id="310297"/>
    <lineage>
        <taxon>Bacteria</taxon>
        <taxon>Pseudomonadati</taxon>
        <taxon>Bacteroidota</taxon>
        <taxon>Bacteroidia</taxon>
        <taxon>Bacteroidales</taxon>
        <taxon>Bacteroidaceae</taxon>
        <taxon>Phocaeicola</taxon>
    </lineage>
</organism>
<dbReference type="InterPro" id="IPR050250">
    <property type="entry name" value="Macrolide_Exporter_MacB"/>
</dbReference>
<keyword evidence="2" id="KW-1003">Cell membrane</keyword>
<proteinExistence type="predicted"/>
<keyword evidence="10" id="KW-1185">Reference proteome</keyword>
<sequence>MKRALKGLFRKGEANVVKIVCLSVGLAIGLVMLAEVIFERSYDNFLPGLKETYRVEERYKQKGTDWREHAQTPGAIGPGLQRYCPAVEVATRFTGIGSMTLTTEDHKELEGQAWFCDSTFFRVFPRKLLMGEEPYTGLEKANNAYISSKLLEVAGEQIIGKTLSWKQYPEFHVTVVGVFEAFPENTHLPQMDVLIALPTIGQVAYDGTNNWFGNDRYKTYVRLRKGSTPDDLKEGMERMLEVNHVTEEMAQSGTGFELSLRPVAEIFTSSDYNRIMNIVFLSFAIIMLLVAVLNYILLVVSSMVSRAKGIATYRCYGAGSGDIYRMILSESLLHGLISLALAVLIIFGLQDFLQEQIGHSLESLFPLSTVWVCLAVTAGVILLCGVMPGYLYTRIPVTYAYRRYTENKRRWKLGLLCLQFALTTFFVCLLTVIGLEYNTLMNFNPGFEYRNTLYTKLSGTEMVERERCVQELKKLPEVKAVTWGYQLLSDHCSGNNVYNPDTGEEYMNIADMYYVGPDYHKAFQIPVIEGNVFTPTLTDSLSQQVMVSRRFVERMKTLAGWTGSPIGKTVYITEHADHGTIAIVCGVYEDIHLGSQVMEEYDERPTVMFYRNKPSSNLYVALNRMSPEAMKEVQQVIDRTISSQQLKVYSLSLEMGNLYNAVLHVRNSVLFAGLCILIIALTGLVAYVRDEVSRRRSEIAIRLIHGASMADVQKIFLLDLLKIALPAVVIGALCAWKVGEQLLQLFAVKIDLTWYLFAGCILIVCLVVWLVAFGMVWKAARANPTENLKTE</sequence>
<dbReference type="GO" id="GO:0005886">
    <property type="term" value="C:plasma membrane"/>
    <property type="evidence" value="ECO:0007669"/>
    <property type="project" value="UniProtKB-SubCell"/>
</dbReference>
<feature type="transmembrane region" description="Helical" evidence="6">
    <location>
        <begin position="332"/>
        <end position="349"/>
    </location>
</feature>
<evidence type="ECO:0000256" key="4">
    <source>
        <dbReference type="ARBA" id="ARBA00022989"/>
    </source>
</evidence>
<evidence type="ECO:0000259" key="8">
    <source>
        <dbReference type="Pfam" id="PF12704"/>
    </source>
</evidence>
<dbReference type="Pfam" id="PF02687">
    <property type="entry name" value="FtsX"/>
    <property type="match status" value="2"/>
</dbReference>
<feature type="domain" description="MacB-like periplasmic core" evidence="8">
    <location>
        <begin position="22"/>
        <end position="237"/>
    </location>
</feature>
<dbReference type="Proteomes" id="UP000260862">
    <property type="component" value="Unassembled WGS sequence"/>
</dbReference>
<dbReference type="InterPro" id="IPR003838">
    <property type="entry name" value="ABC3_permease_C"/>
</dbReference>
<protein>
    <submittedName>
        <fullName evidence="9">ABC transporter permease</fullName>
    </submittedName>
</protein>
<evidence type="ECO:0000256" key="2">
    <source>
        <dbReference type="ARBA" id="ARBA00022475"/>
    </source>
</evidence>
<feature type="domain" description="ABC3 transporter permease C-terminal" evidence="7">
    <location>
        <begin position="671"/>
        <end position="784"/>
    </location>
</feature>
<dbReference type="InterPro" id="IPR025857">
    <property type="entry name" value="MacB_PCD"/>
</dbReference>
<name>A0A3E4MTZ9_9BACT</name>
<evidence type="ECO:0000259" key="7">
    <source>
        <dbReference type="Pfam" id="PF02687"/>
    </source>
</evidence>
<comment type="caution">
    <text evidence="9">The sequence shown here is derived from an EMBL/GenBank/DDBJ whole genome shotgun (WGS) entry which is preliminary data.</text>
</comment>
<evidence type="ECO:0000256" key="6">
    <source>
        <dbReference type="SAM" id="Phobius"/>
    </source>
</evidence>
<dbReference type="Pfam" id="PF12704">
    <property type="entry name" value="MacB_PCD"/>
    <property type="match status" value="2"/>
</dbReference>
<dbReference type="PANTHER" id="PTHR30572">
    <property type="entry name" value="MEMBRANE COMPONENT OF TRANSPORTER-RELATED"/>
    <property type="match status" value="1"/>
</dbReference>
<keyword evidence="4 6" id="KW-1133">Transmembrane helix</keyword>
<dbReference type="PANTHER" id="PTHR30572:SF18">
    <property type="entry name" value="ABC-TYPE MACROLIDE FAMILY EXPORT SYSTEM PERMEASE COMPONENT 2"/>
    <property type="match status" value="1"/>
</dbReference>
<comment type="subcellular location">
    <subcellularLocation>
        <location evidence="1">Cell membrane</location>
        <topology evidence="1">Multi-pass membrane protein</topology>
    </subcellularLocation>
</comment>
<dbReference type="RefSeq" id="WP_117673618.1">
    <property type="nucleotide sequence ID" value="NZ_CABOGR010000025.1"/>
</dbReference>
<feature type="transmembrane region" description="Helical" evidence="6">
    <location>
        <begin position="669"/>
        <end position="688"/>
    </location>
</feature>
<evidence type="ECO:0000256" key="3">
    <source>
        <dbReference type="ARBA" id="ARBA00022692"/>
    </source>
</evidence>
<feature type="transmembrane region" description="Helical" evidence="6">
    <location>
        <begin position="715"/>
        <end position="739"/>
    </location>
</feature>
<dbReference type="EMBL" id="QSQT01000025">
    <property type="protein sequence ID" value="RGK53229.1"/>
    <property type="molecule type" value="Genomic_DNA"/>
</dbReference>
<feature type="transmembrane region" description="Helical" evidence="6">
    <location>
        <begin position="16"/>
        <end position="38"/>
    </location>
</feature>
<feature type="transmembrane region" description="Helical" evidence="6">
    <location>
        <begin position="369"/>
        <end position="392"/>
    </location>
</feature>
<feature type="transmembrane region" description="Helical" evidence="6">
    <location>
        <begin position="278"/>
        <end position="300"/>
    </location>
</feature>
<evidence type="ECO:0000313" key="10">
    <source>
        <dbReference type="Proteomes" id="UP000260862"/>
    </source>
</evidence>
<dbReference type="GO" id="GO:0022857">
    <property type="term" value="F:transmembrane transporter activity"/>
    <property type="evidence" value="ECO:0007669"/>
    <property type="project" value="TreeGrafter"/>
</dbReference>
<evidence type="ECO:0000256" key="1">
    <source>
        <dbReference type="ARBA" id="ARBA00004651"/>
    </source>
</evidence>
<gene>
    <name evidence="9" type="ORF">DXD04_12550</name>
</gene>
<feature type="domain" description="ABC3 transporter permease C-terminal" evidence="7">
    <location>
        <begin position="282"/>
        <end position="396"/>
    </location>
</feature>
<evidence type="ECO:0000313" key="9">
    <source>
        <dbReference type="EMBL" id="RGK53229.1"/>
    </source>
</evidence>
<feature type="domain" description="MacB-like periplasmic core" evidence="8">
    <location>
        <begin position="470"/>
        <end position="596"/>
    </location>
</feature>
<evidence type="ECO:0000256" key="5">
    <source>
        <dbReference type="ARBA" id="ARBA00023136"/>
    </source>
</evidence>
<reference evidence="9 10" key="1">
    <citation type="submission" date="2018-08" db="EMBL/GenBank/DDBJ databases">
        <title>A genome reference for cultivated species of the human gut microbiota.</title>
        <authorList>
            <person name="Zou Y."/>
            <person name="Xue W."/>
            <person name="Luo G."/>
        </authorList>
    </citation>
    <scope>NUCLEOTIDE SEQUENCE [LARGE SCALE GENOMIC DNA]</scope>
    <source>
        <strain evidence="9 10">TF10-3AC</strain>
    </source>
</reference>
<feature type="transmembrane region" description="Helical" evidence="6">
    <location>
        <begin position="754"/>
        <end position="777"/>
    </location>
</feature>
<keyword evidence="3 6" id="KW-0812">Transmembrane</keyword>
<feature type="transmembrane region" description="Helical" evidence="6">
    <location>
        <begin position="413"/>
        <end position="435"/>
    </location>
</feature>
<dbReference type="AlphaFoldDB" id="A0A3E4MTZ9"/>
<accession>A0A3E4MTZ9</accession>